<keyword evidence="8 9" id="KW-0413">Isomerase</keyword>
<dbReference type="Pfam" id="PF00121">
    <property type="entry name" value="TIM"/>
    <property type="match status" value="1"/>
</dbReference>
<comment type="pathway">
    <text evidence="2 9 10">Carbohydrate degradation; glycolysis; D-glyceraldehyde 3-phosphate from glycerone phosphate: step 1/1.</text>
</comment>
<keyword evidence="7 9" id="KW-0324">Glycolysis</keyword>
<dbReference type="PROSITE" id="PS00171">
    <property type="entry name" value="TIM_1"/>
    <property type="match status" value="1"/>
</dbReference>
<dbReference type="PANTHER" id="PTHR21139:SF42">
    <property type="entry name" value="TRIOSEPHOSPHATE ISOMERASE"/>
    <property type="match status" value="1"/>
</dbReference>
<protein>
    <recommendedName>
        <fullName evidence="9 10">Triosephosphate isomerase</fullName>
        <shortName evidence="9">TIM</shortName>
        <shortName evidence="9">TPI</shortName>
        <ecNumber evidence="9 10">5.3.1.1</ecNumber>
    </recommendedName>
    <alternativeName>
        <fullName evidence="9">Triose-phosphate isomerase</fullName>
    </alternativeName>
</protein>
<comment type="subunit">
    <text evidence="9 10">Homodimer.</text>
</comment>
<dbReference type="GO" id="GO:0046166">
    <property type="term" value="P:glyceraldehyde-3-phosphate biosynthetic process"/>
    <property type="evidence" value="ECO:0007669"/>
    <property type="project" value="TreeGrafter"/>
</dbReference>
<dbReference type="InterPro" id="IPR022896">
    <property type="entry name" value="TrioseP_Isoase_bac/euk"/>
</dbReference>
<evidence type="ECO:0000256" key="6">
    <source>
        <dbReference type="ARBA" id="ARBA00022490"/>
    </source>
</evidence>
<reference evidence="12" key="1">
    <citation type="submission" date="2016-10" db="EMBL/GenBank/DDBJ databases">
        <authorList>
            <person name="Varghese N."/>
            <person name="Submissions S."/>
        </authorList>
    </citation>
    <scope>NUCLEOTIDE SEQUENCE [LARGE SCALE GENOMIC DNA]</scope>
    <source>
        <strain evidence="12">DSM 10014</strain>
    </source>
</reference>
<dbReference type="GeneID" id="94021840"/>
<accession>A0A1H2U9V3</accession>
<feature type="binding site" evidence="9">
    <location>
        <begin position="9"/>
        <end position="11"/>
    </location>
    <ligand>
        <name>substrate</name>
    </ligand>
</feature>
<feature type="active site" description="Proton acceptor" evidence="9">
    <location>
        <position position="163"/>
    </location>
</feature>
<evidence type="ECO:0000256" key="8">
    <source>
        <dbReference type="ARBA" id="ARBA00023235"/>
    </source>
</evidence>
<evidence type="ECO:0000256" key="5">
    <source>
        <dbReference type="ARBA" id="ARBA00022432"/>
    </source>
</evidence>
<evidence type="ECO:0000313" key="12">
    <source>
        <dbReference type="Proteomes" id="UP000183076"/>
    </source>
</evidence>
<comment type="pathway">
    <text evidence="9 10">Carbohydrate biosynthesis; gluconeogenesis.</text>
</comment>
<evidence type="ECO:0000256" key="10">
    <source>
        <dbReference type="RuleBase" id="RU363013"/>
    </source>
</evidence>
<dbReference type="AlphaFoldDB" id="A0A1H2U9V3"/>
<proteinExistence type="inferred from homology"/>
<comment type="subcellular location">
    <subcellularLocation>
        <location evidence="9 10">Cytoplasm</location>
    </subcellularLocation>
</comment>
<dbReference type="Proteomes" id="UP000183076">
    <property type="component" value="Unassembled WGS sequence"/>
</dbReference>
<dbReference type="UniPathway" id="UPA01066"/>
<evidence type="ECO:0000256" key="7">
    <source>
        <dbReference type="ARBA" id="ARBA00023152"/>
    </source>
</evidence>
<dbReference type="GO" id="GO:0005829">
    <property type="term" value="C:cytosol"/>
    <property type="evidence" value="ECO:0007669"/>
    <property type="project" value="TreeGrafter"/>
</dbReference>
<dbReference type="GO" id="GO:0019563">
    <property type="term" value="P:glycerol catabolic process"/>
    <property type="evidence" value="ECO:0007669"/>
    <property type="project" value="TreeGrafter"/>
</dbReference>
<dbReference type="GO" id="GO:0006094">
    <property type="term" value="P:gluconeogenesis"/>
    <property type="evidence" value="ECO:0007669"/>
    <property type="project" value="UniProtKB-UniRule"/>
</dbReference>
<dbReference type="EMBL" id="FNNB01000002">
    <property type="protein sequence ID" value="SDW52936.1"/>
    <property type="molecule type" value="Genomic_DNA"/>
</dbReference>
<dbReference type="InterPro" id="IPR035990">
    <property type="entry name" value="TIM_sf"/>
</dbReference>
<feature type="binding site" evidence="9">
    <location>
        <position position="169"/>
    </location>
    <ligand>
        <name>substrate</name>
    </ligand>
</feature>
<dbReference type="PROSITE" id="PS51440">
    <property type="entry name" value="TIM_2"/>
    <property type="match status" value="1"/>
</dbReference>
<feature type="binding site" evidence="9">
    <location>
        <begin position="230"/>
        <end position="231"/>
    </location>
    <ligand>
        <name>substrate</name>
    </ligand>
</feature>
<keyword evidence="5 9" id="KW-0312">Gluconeogenesis</keyword>
<evidence type="ECO:0000256" key="4">
    <source>
        <dbReference type="ARBA" id="ARBA00007422"/>
    </source>
</evidence>
<evidence type="ECO:0000313" key="11">
    <source>
        <dbReference type="EMBL" id="SDW52936.1"/>
    </source>
</evidence>
<name>A0A1H2U9V3_9RHOB</name>
<comment type="pathway">
    <text evidence="3">Carbohydrate metabolism; erythritol degradation.</text>
</comment>
<dbReference type="InterPro" id="IPR013785">
    <property type="entry name" value="Aldolase_TIM"/>
</dbReference>
<dbReference type="UniPathway" id="UPA00109">
    <property type="reaction ID" value="UER00189"/>
</dbReference>
<dbReference type="SUPFAM" id="SSF51351">
    <property type="entry name" value="Triosephosphate isomerase (TIM)"/>
    <property type="match status" value="1"/>
</dbReference>
<evidence type="ECO:0000256" key="9">
    <source>
        <dbReference type="HAMAP-Rule" id="MF_00147"/>
    </source>
</evidence>
<dbReference type="Gene3D" id="3.20.20.70">
    <property type="entry name" value="Aldolase class I"/>
    <property type="match status" value="1"/>
</dbReference>
<feature type="binding site" evidence="9">
    <location>
        <position position="209"/>
    </location>
    <ligand>
        <name>substrate</name>
    </ligand>
</feature>
<dbReference type="HAMAP" id="MF_00147_B">
    <property type="entry name" value="TIM_B"/>
    <property type="match status" value="1"/>
</dbReference>
<dbReference type="EC" id="5.3.1.1" evidence="9 10"/>
<dbReference type="GO" id="GO:0006096">
    <property type="term" value="P:glycolytic process"/>
    <property type="evidence" value="ECO:0007669"/>
    <property type="project" value="UniProtKB-UniRule"/>
</dbReference>
<gene>
    <name evidence="9" type="primary">tpiA</name>
    <name evidence="11" type="ORF">SAMN04488041_102441</name>
</gene>
<evidence type="ECO:0000256" key="3">
    <source>
        <dbReference type="ARBA" id="ARBA00004939"/>
    </source>
</evidence>
<dbReference type="PANTHER" id="PTHR21139">
    <property type="entry name" value="TRIOSEPHOSPHATE ISOMERASE"/>
    <property type="match status" value="1"/>
</dbReference>
<dbReference type="CDD" id="cd00311">
    <property type="entry name" value="TIM"/>
    <property type="match status" value="1"/>
</dbReference>
<dbReference type="FunFam" id="3.20.20.70:FF:000016">
    <property type="entry name" value="Triosephosphate isomerase"/>
    <property type="match status" value="1"/>
</dbReference>
<dbReference type="InterPro" id="IPR020861">
    <property type="entry name" value="Triosephosphate_isomerase_AS"/>
</dbReference>
<comment type="function">
    <text evidence="9">Involved in the gluconeogenesis. Catalyzes stereospecifically the conversion of dihydroxyacetone phosphate (DHAP) to D-glyceraldehyde-3-phosphate (G3P).</text>
</comment>
<comment type="similarity">
    <text evidence="4 9 10">Belongs to the triosephosphate isomerase family.</text>
</comment>
<keyword evidence="6 9" id="KW-0963">Cytoplasm</keyword>
<dbReference type="STRING" id="60137.SAMN04488041_102441"/>
<evidence type="ECO:0000256" key="2">
    <source>
        <dbReference type="ARBA" id="ARBA00004680"/>
    </source>
</evidence>
<dbReference type="UniPathway" id="UPA00138"/>
<comment type="catalytic activity">
    <reaction evidence="9 10">
        <text>D-glyceraldehyde 3-phosphate = dihydroxyacetone phosphate</text>
        <dbReference type="Rhea" id="RHEA:18585"/>
        <dbReference type="ChEBI" id="CHEBI:57642"/>
        <dbReference type="ChEBI" id="CHEBI:59776"/>
        <dbReference type="EC" id="5.3.1.1"/>
    </reaction>
</comment>
<dbReference type="NCBIfam" id="TIGR00419">
    <property type="entry name" value="tim"/>
    <property type="match status" value="1"/>
</dbReference>
<dbReference type="GO" id="GO:0004807">
    <property type="term" value="F:triose-phosphate isomerase activity"/>
    <property type="evidence" value="ECO:0007669"/>
    <property type="project" value="UniProtKB-UniRule"/>
</dbReference>
<evidence type="ECO:0000256" key="1">
    <source>
        <dbReference type="ARBA" id="ARBA00000148"/>
    </source>
</evidence>
<feature type="active site" description="Electrophile" evidence="9">
    <location>
        <position position="93"/>
    </location>
</feature>
<dbReference type="InterPro" id="IPR000652">
    <property type="entry name" value="Triosephosphate_isomerase"/>
</dbReference>
<organism evidence="11 12">
    <name type="scientific">Sulfitobacter pontiacus</name>
    <dbReference type="NCBI Taxonomy" id="60137"/>
    <lineage>
        <taxon>Bacteria</taxon>
        <taxon>Pseudomonadati</taxon>
        <taxon>Pseudomonadota</taxon>
        <taxon>Alphaproteobacteria</taxon>
        <taxon>Rhodobacterales</taxon>
        <taxon>Roseobacteraceae</taxon>
        <taxon>Sulfitobacter</taxon>
    </lineage>
</organism>
<dbReference type="RefSeq" id="WP_074635056.1">
    <property type="nucleotide sequence ID" value="NZ_CP160849.1"/>
</dbReference>
<comment type="catalytic activity">
    <reaction evidence="1">
        <text>L-erythrulose 1-phosphate = D-erythrulose 4-phosphate</text>
        <dbReference type="Rhea" id="RHEA:49588"/>
        <dbReference type="ChEBI" id="CHEBI:58002"/>
        <dbReference type="ChEBI" id="CHEBI:90796"/>
        <dbReference type="EC" id="5.3.1.33"/>
    </reaction>
</comment>
<sequence length="249" mass="25665">MRRKLAAGNWKMNGTLAGLDMLAEVAAAMDSTRAEAVICPPAPYLLPAVTKAQGTPVGIGAQDCHAEPKGAFTGDISASMIKEVGATYVILGHSERRDAYGETDADVSAKAQAAWNAGLTAIICIGESEADRSAGTTLDVIAEQLAGSLPDGCTGENTVVAYEPIWAIGTGKIPTLDQIVEVHDVIRATLAERFGTDVSDALRLLYGGSVKPDNAAEIFKVDNVDGALIGGASLTPADFVPILQALSAA</sequence>